<dbReference type="GO" id="GO:0071986">
    <property type="term" value="C:Ragulator complex"/>
    <property type="evidence" value="ECO:0007669"/>
    <property type="project" value="InterPro"/>
</dbReference>
<keyword evidence="4" id="KW-0963">Cytoplasm</keyword>
<dbReference type="Proteomes" id="UP000292052">
    <property type="component" value="Unassembled WGS sequence"/>
</dbReference>
<dbReference type="STRING" id="1661398.A0A482WA79"/>
<dbReference type="PANTHER" id="PTHR13342:SF2">
    <property type="entry name" value="RAGULATOR COMPLEX PROTEIN LAMTOR5"/>
    <property type="match status" value="1"/>
</dbReference>
<organism evidence="7 8">
    <name type="scientific">Asbolus verrucosus</name>
    <name type="common">Desert ironclad beetle</name>
    <dbReference type="NCBI Taxonomy" id="1661398"/>
    <lineage>
        <taxon>Eukaryota</taxon>
        <taxon>Metazoa</taxon>
        <taxon>Ecdysozoa</taxon>
        <taxon>Arthropoda</taxon>
        <taxon>Hexapoda</taxon>
        <taxon>Insecta</taxon>
        <taxon>Pterygota</taxon>
        <taxon>Neoptera</taxon>
        <taxon>Endopterygota</taxon>
        <taxon>Coleoptera</taxon>
        <taxon>Polyphaga</taxon>
        <taxon>Cucujiformia</taxon>
        <taxon>Tenebrionidae</taxon>
        <taxon>Pimeliinae</taxon>
        <taxon>Asbolus</taxon>
    </lineage>
</organism>
<dbReference type="SUPFAM" id="SSF103196">
    <property type="entry name" value="Roadblock/LC7 domain"/>
    <property type="match status" value="1"/>
</dbReference>
<dbReference type="Pfam" id="PF16672">
    <property type="entry name" value="LAMTOR5"/>
    <property type="match status" value="1"/>
</dbReference>
<dbReference type="EMBL" id="QDEB01013293">
    <property type="protein sequence ID" value="RZC41885.1"/>
    <property type="molecule type" value="Genomic_DNA"/>
</dbReference>
<accession>A0A482WA79</accession>
<evidence type="ECO:0000256" key="3">
    <source>
        <dbReference type="ARBA" id="ARBA00007795"/>
    </source>
</evidence>
<dbReference type="GO" id="GO:0071230">
    <property type="term" value="P:cellular response to amino acid stimulus"/>
    <property type="evidence" value="ECO:0007669"/>
    <property type="project" value="TreeGrafter"/>
</dbReference>
<evidence type="ECO:0000256" key="1">
    <source>
        <dbReference type="ARBA" id="ARBA00004371"/>
    </source>
</evidence>
<dbReference type="FunFam" id="3.30.450.30:FF:000005">
    <property type="entry name" value="Ragulator complex protein LAMTOR5 homolog"/>
    <property type="match status" value="1"/>
</dbReference>
<keyword evidence="8" id="KW-1185">Reference proteome</keyword>
<evidence type="ECO:0000256" key="2">
    <source>
        <dbReference type="ARBA" id="ARBA00004496"/>
    </source>
</evidence>
<evidence type="ECO:0000313" key="8">
    <source>
        <dbReference type="Proteomes" id="UP000292052"/>
    </source>
</evidence>
<comment type="similarity">
    <text evidence="3">Belongs to the LAMTOR5 family.</text>
</comment>
<dbReference type="PANTHER" id="PTHR13342">
    <property type="entry name" value="RAGULATOR COMPLEX PROTEIN LAMTOR5"/>
    <property type="match status" value="1"/>
</dbReference>
<keyword evidence="5" id="KW-0458">Lysosome</keyword>
<dbReference type="InterPro" id="IPR024135">
    <property type="entry name" value="LAMTOR5"/>
</dbReference>
<proteinExistence type="inferred from homology"/>
<reference evidence="7 8" key="1">
    <citation type="submission" date="2017-03" db="EMBL/GenBank/DDBJ databases">
        <title>Genome of the blue death feigning beetle - Asbolus verrucosus.</title>
        <authorList>
            <person name="Rider S.D."/>
        </authorList>
    </citation>
    <scope>NUCLEOTIDE SEQUENCE [LARGE SCALE GENOMIC DNA]</scope>
    <source>
        <strain evidence="7">Butters</strain>
        <tissue evidence="7">Head and leg muscle</tissue>
    </source>
</reference>
<dbReference type="GO" id="GO:0005085">
    <property type="term" value="F:guanyl-nucleotide exchange factor activity"/>
    <property type="evidence" value="ECO:0007669"/>
    <property type="project" value="TreeGrafter"/>
</dbReference>
<dbReference type="GO" id="GO:1904263">
    <property type="term" value="P:positive regulation of TORC1 signaling"/>
    <property type="evidence" value="ECO:0007669"/>
    <property type="project" value="TreeGrafter"/>
</dbReference>
<protein>
    <recommendedName>
        <fullName evidence="6">Late endosomal/lysosomal adaptor and MAPK and MTOR activator 5</fullName>
    </recommendedName>
</protein>
<dbReference type="Gene3D" id="3.30.450.30">
    <property type="entry name" value="Dynein light chain 2a, cytoplasmic"/>
    <property type="match status" value="1"/>
</dbReference>
<evidence type="ECO:0000256" key="6">
    <source>
        <dbReference type="ARBA" id="ARBA00032692"/>
    </source>
</evidence>
<evidence type="ECO:0000313" key="7">
    <source>
        <dbReference type="EMBL" id="RZC41885.1"/>
    </source>
</evidence>
<name>A0A482WA79_ASBVE</name>
<dbReference type="GO" id="GO:0005764">
    <property type="term" value="C:lysosome"/>
    <property type="evidence" value="ECO:0007669"/>
    <property type="project" value="UniProtKB-SubCell"/>
</dbReference>
<dbReference type="OrthoDB" id="76862at2759"/>
<dbReference type="PRINTS" id="PR02092">
    <property type="entry name" value="HEPBVIRUSXIP"/>
</dbReference>
<dbReference type="AlphaFoldDB" id="A0A482WA79"/>
<comment type="subcellular location">
    <subcellularLocation>
        <location evidence="2">Cytoplasm</location>
    </subcellularLocation>
    <subcellularLocation>
        <location evidence="1">Lysosome</location>
    </subcellularLocation>
</comment>
<dbReference type="GO" id="GO:0043066">
    <property type="term" value="P:negative regulation of apoptotic process"/>
    <property type="evidence" value="ECO:0007669"/>
    <property type="project" value="InterPro"/>
</dbReference>
<sequence>MEKNLDRVMEEVVSQPGVFGCVFVDHQGLCLGAKGKASTESAGLIAAIAEQAAKLEPHSGAPIIALENDDKTCIIQRTGTITGAIYKNKHS</sequence>
<evidence type="ECO:0000256" key="5">
    <source>
        <dbReference type="ARBA" id="ARBA00023228"/>
    </source>
</evidence>
<evidence type="ECO:0000256" key="4">
    <source>
        <dbReference type="ARBA" id="ARBA00022490"/>
    </source>
</evidence>
<gene>
    <name evidence="7" type="ORF">BDFB_001687</name>
</gene>
<comment type="caution">
    <text evidence="7">The sequence shown here is derived from an EMBL/GenBank/DDBJ whole genome shotgun (WGS) entry which is preliminary data.</text>
</comment>